<evidence type="ECO:0000256" key="1">
    <source>
        <dbReference type="SAM" id="MobiDB-lite"/>
    </source>
</evidence>
<dbReference type="EMBL" id="BLXY01000021">
    <property type="protein sequence ID" value="GFO66286.1"/>
    <property type="molecule type" value="Genomic_DNA"/>
</dbReference>
<organism evidence="2 3">
    <name type="scientific">Geomonas paludis</name>
    <dbReference type="NCBI Taxonomy" id="2740185"/>
    <lineage>
        <taxon>Bacteria</taxon>
        <taxon>Pseudomonadati</taxon>
        <taxon>Thermodesulfobacteriota</taxon>
        <taxon>Desulfuromonadia</taxon>
        <taxon>Geobacterales</taxon>
        <taxon>Geobacteraceae</taxon>
        <taxon>Geomonas</taxon>
    </lineage>
</organism>
<protein>
    <submittedName>
        <fullName evidence="2">Uncharacterized protein</fullName>
    </submittedName>
</protein>
<proteinExistence type="predicted"/>
<comment type="caution">
    <text evidence="2">The sequence shown here is derived from an EMBL/GenBank/DDBJ whole genome shotgun (WGS) entry which is preliminary data.</text>
</comment>
<dbReference type="AlphaFoldDB" id="A0A6V8N1B2"/>
<feature type="region of interest" description="Disordered" evidence="1">
    <location>
        <begin position="1"/>
        <end position="66"/>
    </location>
</feature>
<evidence type="ECO:0000313" key="3">
    <source>
        <dbReference type="Proteomes" id="UP000568888"/>
    </source>
</evidence>
<gene>
    <name evidence="2" type="ORF">GMPD_42050</name>
</gene>
<evidence type="ECO:0000313" key="2">
    <source>
        <dbReference type="EMBL" id="GFO66286.1"/>
    </source>
</evidence>
<reference evidence="3" key="1">
    <citation type="submission" date="2020-06" db="EMBL/GenBank/DDBJ databases">
        <title>Draft genomic sequecing of Geomonas sp. Red736.</title>
        <authorList>
            <person name="Itoh H."/>
            <person name="Xu Z.X."/>
            <person name="Ushijima N."/>
            <person name="Masuda Y."/>
            <person name="Shiratori Y."/>
            <person name="Senoo K."/>
        </authorList>
    </citation>
    <scope>NUCLEOTIDE SEQUENCE [LARGE SCALE GENOMIC DNA]</scope>
    <source>
        <strain evidence="3">Red736</strain>
    </source>
</reference>
<sequence length="66" mass="6994">MLRSCQFQSKAPSAGLSTLKSLPHPAFGHPLPEGEGTTRGHPLPEGGGQSRVHPFPLWGKVPRRGG</sequence>
<dbReference type="Proteomes" id="UP000568888">
    <property type="component" value="Unassembled WGS sequence"/>
</dbReference>
<feature type="compositionally biased region" description="Polar residues" evidence="1">
    <location>
        <begin position="1"/>
        <end position="20"/>
    </location>
</feature>
<accession>A0A6V8N1B2</accession>
<name>A0A6V8N1B2_9BACT</name>